<evidence type="ECO:0000313" key="2">
    <source>
        <dbReference type="EMBL" id="PQM27690.1"/>
    </source>
</evidence>
<feature type="domain" description="Sulfatase N-terminal" evidence="1">
    <location>
        <begin position="68"/>
        <end position="407"/>
    </location>
</feature>
<dbReference type="CDD" id="cd16035">
    <property type="entry name" value="sulfatase_like"/>
    <property type="match status" value="1"/>
</dbReference>
<dbReference type="PANTHER" id="PTHR46615">
    <property type="entry name" value="ARYLSULFATASE K"/>
    <property type="match status" value="1"/>
</dbReference>
<dbReference type="PANTHER" id="PTHR46615:SF1">
    <property type="entry name" value="ARYLSULFATASE K"/>
    <property type="match status" value="1"/>
</dbReference>
<proteinExistence type="predicted"/>
<sequence length="574" mass="63089">MRDKAEIDRRTLLAGSAAALVAANGAKAARAQTSARAPGKRRGGRPNILFMVNDQERALADIPGELPLPAHDWLRKRGISFDRFHVNTTPCGPSRSTIYTGLHTQHTGVYANPNSPPHPELKPDIPTIGTMLRRAGYRTVYKGKWHISNLNEGLNFRGVAGGIFPNTTDILEPFGFSSYNFDGERVGLSWEGFINDGVTAAEAVTRLRAFAGDDDDAPWFMAVNFVNPHDIMFFDATGEGEQTRIRPNLVSPLLPAPGDPVYDRDWNFPLPRSFHADDLSRKPRAHAAINASEGAFYGRMPHGDEAVWKRNLNYYFNCIRDADRHMKTVLDALDASGQLDNTIIIFTSDHGERAGAHGMRQKGGTIYKEDVGVPLIVVHPDLPGGRTTHALGSAVDLVPTMLSLAGVDEAARHAMQPKLVGHDLSAAIASAPAPTSRDKAGVLFNYAVRYGWNAPDVPPGATETKPLPENDLMLRRLHRGVHDGRYKFARYFAPAQHHIPKHWDDLVAYNDLELYDTAADPDEIDNLAWRPDAHKSLIERLNAQTNTLIAAEVGEDKGAEYPGPVAQYNTLHLA</sequence>
<dbReference type="OrthoDB" id="9795675at2"/>
<name>A0A2S8B5R6_9SPHN</name>
<dbReference type="SUPFAM" id="SSF53649">
    <property type="entry name" value="Alkaline phosphatase-like"/>
    <property type="match status" value="1"/>
</dbReference>
<protein>
    <submittedName>
        <fullName evidence="2">Sulfatase</fullName>
    </submittedName>
</protein>
<dbReference type="AlphaFoldDB" id="A0A2S8B5R6"/>
<dbReference type="InterPro" id="IPR000917">
    <property type="entry name" value="Sulfatase_N"/>
</dbReference>
<dbReference type="Gene3D" id="3.40.720.10">
    <property type="entry name" value="Alkaline Phosphatase, subunit A"/>
    <property type="match status" value="1"/>
</dbReference>
<dbReference type="InterPro" id="IPR006311">
    <property type="entry name" value="TAT_signal"/>
</dbReference>
<evidence type="ECO:0000259" key="1">
    <source>
        <dbReference type="Pfam" id="PF00884"/>
    </source>
</evidence>
<dbReference type="GO" id="GO:0004065">
    <property type="term" value="F:arylsulfatase activity"/>
    <property type="evidence" value="ECO:0007669"/>
    <property type="project" value="TreeGrafter"/>
</dbReference>
<comment type="caution">
    <text evidence="2">The sequence shown here is derived from an EMBL/GenBank/DDBJ whole genome shotgun (WGS) entry which is preliminary data.</text>
</comment>
<dbReference type="InterPro" id="IPR051849">
    <property type="entry name" value="GAG-degrading_sulfatase"/>
</dbReference>
<dbReference type="Proteomes" id="UP000238954">
    <property type="component" value="Chromosome"/>
</dbReference>
<dbReference type="EMBL" id="PHFW01000002">
    <property type="protein sequence ID" value="PQM27690.1"/>
    <property type="molecule type" value="Genomic_DNA"/>
</dbReference>
<organism evidence="2 3">
    <name type="scientific">Sphingopyxis lindanitolerans</name>
    <dbReference type="NCBI Taxonomy" id="2054227"/>
    <lineage>
        <taxon>Bacteria</taxon>
        <taxon>Pseudomonadati</taxon>
        <taxon>Pseudomonadota</taxon>
        <taxon>Alphaproteobacteria</taxon>
        <taxon>Sphingomonadales</taxon>
        <taxon>Sphingomonadaceae</taxon>
        <taxon>Sphingopyxis</taxon>
    </lineage>
</organism>
<keyword evidence="3" id="KW-1185">Reference proteome</keyword>
<dbReference type="InterPro" id="IPR017850">
    <property type="entry name" value="Alkaline_phosphatase_core_sf"/>
</dbReference>
<evidence type="ECO:0000313" key="3">
    <source>
        <dbReference type="Proteomes" id="UP000238954"/>
    </source>
</evidence>
<dbReference type="RefSeq" id="WP_105997951.1">
    <property type="nucleotide sequence ID" value="NZ_CM009578.1"/>
</dbReference>
<accession>A0A2S8B5R6</accession>
<dbReference type="Pfam" id="PF00884">
    <property type="entry name" value="Sulfatase"/>
    <property type="match status" value="1"/>
</dbReference>
<dbReference type="PROSITE" id="PS51318">
    <property type="entry name" value="TAT"/>
    <property type="match status" value="1"/>
</dbReference>
<reference evidence="3" key="1">
    <citation type="submission" date="2017-11" db="EMBL/GenBank/DDBJ databases">
        <title>The complete genome sequence of Sphingopyxis pomeranensis sp. nov. strain WS5A3p.</title>
        <authorList>
            <person name="Kaminski M.A."/>
        </authorList>
    </citation>
    <scope>NUCLEOTIDE SEQUENCE [LARGE SCALE GENOMIC DNA]</scope>
    <source>
        <strain evidence="3">WS5A3p</strain>
    </source>
</reference>
<gene>
    <name evidence="2" type="ORF">CVO77_03725</name>
</gene>
<dbReference type="GO" id="GO:0015024">
    <property type="term" value="F:glucuronate-2-sulfatase activity"/>
    <property type="evidence" value="ECO:0007669"/>
    <property type="project" value="TreeGrafter"/>
</dbReference>